<reference evidence="1 2" key="1">
    <citation type="submission" date="2014-08" db="EMBL/GenBank/DDBJ databases">
        <authorList>
            <person name="Isern S."/>
            <person name="Ashley B.D."/>
            <person name="Baer T.D."/>
            <person name="Czarnecki K.W."/>
            <person name="Deneweth R.M."/>
            <person name="Gatt S.M."/>
            <person name="Jenkins M."/>
            <person name="Lang J.F."/>
            <person name="Marfizo C.J."/>
            <person name="McMahon C.W."/>
            <person name="Power T.R."/>
            <person name="Rosales K.A."/>
            <person name="Walter R.S."/>
            <person name="Wozny M.J."/>
            <person name="Yori S."/>
            <person name="Michael S.F."/>
            <person name="Anders K.R."/>
            <person name="Braun M.A."/>
            <person name="Delesalle V.A."/>
            <person name="Hughes L.E."/>
            <person name="Ware V.C."/>
            <person name="Bradley K.W."/>
            <person name="Barker L.P."/>
            <person name="Asai D.J."/>
            <person name="Bowman C.A."/>
            <person name="Russell D.A."/>
            <person name="Pope W.H."/>
            <person name="Jacobs-Sera D."/>
            <person name="Hendrix R.W."/>
            <person name="Hatfull G.F."/>
        </authorList>
    </citation>
    <scope>NUCLEOTIDE SEQUENCE [LARGE SCALE GENOMIC DNA]</scope>
</reference>
<dbReference type="GeneID" id="26628759"/>
<organism evidence="1 2">
    <name type="scientific">Mycobacterium phage Omnicron</name>
    <dbReference type="NCBI Taxonomy" id="1541819"/>
    <lineage>
        <taxon>Viruses</taxon>
        <taxon>Duplodnaviria</taxon>
        <taxon>Heunggongvirae</taxon>
        <taxon>Uroviricota</taxon>
        <taxon>Caudoviricetes</taxon>
        <taxon>Weiservirinae</taxon>
        <taxon>Kratiovirus</taxon>
        <taxon>Kratiovirus omnicron</taxon>
    </lineage>
</organism>
<proteinExistence type="predicted"/>
<name>A0A088FQ51_9CAUD</name>
<sequence length="46" mass="5182">MTGQQLDAWVAQQVARFKPGDLDAGIEVMKRAARRRMGDQRKRPAA</sequence>
<gene>
    <name evidence="1" type="ORF">PBI_OMNICRON_42</name>
</gene>
<accession>A0A088FQ51</accession>
<dbReference type="RefSeq" id="YP_009201674.1">
    <property type="nucleotide sequence ID" value="NC_028832.1"/>
</dbReference>
<protein>
    <submittedName>
        <fullName evidence="1">Uncharacterized protein</fullName>
    </submittedName>
</protein>
<keyword evidence="2" id="KW-1185">Reference proteome</keyword>
<evidence type="ECO:0000313" key="2">
    <source>
        <dbReference type="Proteomes" id="UP000029352"/>
    </source>
</evidence>
<dbReference type="Proteomes" id="UP000029352">
    <property type="component" value="Segment"/>
</dbReference>
<evidence type="ECO:0000313" key="1">
    <source>
        <dbReference type="EMBL" id="AIM50375.1"/>
    </source>
</evidence>
<dbReference type="EMBL" id="KM363596">
    <property type="protein sequence ID" value="AIM50375.1"/>
    <property type="molecule type" value="Genomic_DNA"/>
</dbReference>
<dbReference type="OrthoDB" id="38862at10239"/>
<dbReference type="KEGG" id="vg:26628759"/>